<accession>A0A6M4A242</accession>
<organism evidence="2 3">
    <name type="scientific">Undibacterium piscinae</name>
    <dbReference type="NCBI Taxonomy" id="2495591"/>
    <lineage>
        <taxon>Bacteria</taxon>
        <taxon>Pseudomonadati</taxon>
        <taxon>Pseudomonadota</taxon>
        <taxon>Betaproteobacteria</taxon>
        <taxon>Burkholderiales</taxon>
        <taxon>Oxalobacteraceae</taxon>
        <taxon>Undibacterium</taxon>
    </lineage>
</organism>
<evidence type="ECO:0000256" key="1">
    <source>
        <dbReference type="SAM" id="MobiDB-lite"/>
    </source>
</evidence>
<dbReference type="KEGG" id="upi:EJG51_000860"/>
<sequence length="83" mass="9684">MQLLRFAQIFAEPDEKHGPPKTRKNSKHTNGTNQELPSFMAGRFKMQLSDIVSPIPVIRMFRRQNKCFFNFLSFDVIALADRQ</sequence>
<evidence type="ECO:0000313" key="3">
    <source>
        <dbReference type="Proteomes" id="UP000274350"/>
    </source>
</evidence>
<evidence type="ECO:0000313" key="2">
    <source>
        <dbReference type="EMBL" id="QJQ04637.1"/>
    </source>
</evidence>
<protein>
    <submittedName>
        <fullName evidence="2">Uncharacterized protein</fullName>
    </submittedName>
</protein>
<dbReference type="EMBL" id="CP051152">
    <property type="protein sequence ID" value="QJQ04637.1"/>
    <property type="molecule type" value="Genomic_DNA"/>
</dbReference>
<gene>
    <name evidence="2" type="ORF">EJG51_000860</name>
</gene>
<dbReference type="Proteomes" id="UP000274350">
    <property type="component" value="Chromosome"/>
</dbReference>
<reference evidence="2 3" key="1">
    <citation type="journal article" date="2019" name="Int. J. Syst. Evol. Microbiol.">
        <title>Undibacterium piscinae sp. nov., isolated from Korean shiner intestine.</title>
        <authorList>
            <person name="Lee S.Y."/>
            <person name="Kang W."/>
            <person name="Kim P.S."/>
            <person name="Kim H.S."/>
            <person name="Sung H."/>
            <person name="Shin N.R."/>
            <person name="Whon T.W."/>
            <person name="Yun J.H."/>
            <person name="Lee J.Y."/>
            <person name="Lee J.Y."/>
            <person name="Jung M.J."/>
            <person name="Jeong Y.S."/>
            <person name="Tak E.J."/>
            <person name="Han J.E."/>
            <person name="Hyun D.W."/>
            <person name="Kang M.S."/>
            <person name="Lee K.E."/>
            <person name="Lee B.H."/>
            <person name="Bae J.W."/>
        </authorList>
    </citation>
    <scope>NUCLEOTIDE SEQUENCE [LARGE SCALE GENOMIC DNA]</scope>
    <source>
        <strain evidence="2 3">S11R28</strain>
    </source>
</reference>
<name>A0A6M4A242_9BURK</name>
<proteinExistence type="predicted"/>
<dbReference type="AlphaFoldDB" id="A0A6M4A242"/>
<keyword evidence="3" id="KW-1185">Reference proteome</keyword>
<feature type="region of interest" description="Disordered" evidence="1">
    <location>
        <begin position="11"/>
        <end position="36"/>
    </location>
</feature>